<reference evidence="15" key="4">
    <citation type="submission" date="2025-04" db="UniProtKB">
        <authorList>
            <consortium name="RefSeq"/>
        </authorList>
    </citation>
    <scope>IDENTIFICATION</scope>
    <source>
        <tissue evidence="15">Leaf</tissue>
    </source>
</reference>
<keyword evidence="3" id="KW-0723">Serine/threonine-protein kinase</keyword>
<feature type="region of interest" description="Disordered" evidence="10">
    <location>
        <begin position="442"/>
        <end position="505"/>
    </location>
</feature>
<keyword evidence="6" id="KW-0418">Kinase</keyword>
<dbReference type="SMART" id="SM00220">
    <property type="entry name" value="S_TKc"/>
    <property type="match status" value="1"/>
</dbReference>
<feature type="compositionally biased region" description="Basic and acidic residues" evidence="10">
    <location>
        <begin position="462"/>
        <end position="471"/>
    </location>
</feature>
<keyword evidence="4" id="KW-0808">Transferase</keyword>
<dbReference type="GO" id="GO:0004674">
    <property type="term" value="F:protein serine/threonine kinase activity"/>
    <property type="evidence" value="ECO:0007669"/>
    <property type="project" value="UniProtKB-KW"/>
</dbReference>
<evidence type="ECO:0000256" key="6">
    <source>
        <dbReference type="ARBA" id="ARBA00022777"/>
    </source>
</evidence>
<dbReference type="InterPro" id="IPR000719">
    <property type="entry name" value="Prot_kinase_dom"/>
</dbReference>
<dbReference type="SUPFAM" id="SSF56112">
    <property type="entry name" value="Protein kinase-like (PK-like)"/>
    <property type="match status" value="1"/>
</dbReference>
<dbReference type="FunFam" id="3.30.200.20:FF:000032">
    <property type="entry name" value="Serine/threonine-protein kinase D6PK-like"/>
    <property type="match status" value="1"/>
</dbReference>
<evidence type="ECO:0000256" key="2">
    <source>
        <dbReference type="ARBA" id="ARBA00012513"/>
    </source>
</evidence>
<evidence type="ECO:0000256" key="10">
    <source>
        <dbReference type="SAM" id="MobiDB-lite"/>
    </source>
</evidence>
<keyword evidence="5" id="KW-0547">Nucleotide-binding</keyword>
<comment type="catalytic activity">
    <reaction evidence="8">
        <text>L-threonyl-[protein] + ATP = O-phospho-L-threonyl-[protein] + ADP + H(+)</text>
        <dbReference type="Rhea" id="RHEA:46608"/>
        <dbReference type="Rhea" id="RHEA-COMP:11060"/>
        <dbReference type="Rhea" id="RHEA-COMP:11605"/>
        <dbReference type="ChEBI" id="CHEBI:15378"/>
        <dbReference type="ChEBI" id="CHEBI:30013"/>
        <dbReference type="ChEBI" id="CHEBI:30616"/>
        <dbReference type="ChEBI" id="CHEBI:61977"/>
        <dbReference type="ChEBI" id="CHEBI:456216"/>
        <dbReference type="EC" id="2.7.11.1"/>
    </reaction>
</comment>
<sequence length="916" mass="99900">MGSLSATCEISELTDELDQVQHSRKNSGLSVSHKDGKLPVLRLGFKDSLEDDINQLFESFNLKNSSRISSPSHPVDGSPLRKNALKKPIVVGMPRSPRIGSSEPVTLKQALRDLCLSKASEMAAMRRLSKSSASSGNSEAGRIKNLYDAKIVDTIAASTSSEVKGSMLEISLVPEESGSSSPAETAQKIDIPLESSNYGAQGPSPKSSSYDIQTGVIQKGNNLPSSSSSNDKLKNSRAPEMKSLKNSRAPKMKASIQRLYSPRSLAAKLHQDGGSNLTRTAAVPTSEQVLVKTLKEEMVQQQESVPESASLSCLNDDESVAEPHSIVSASRKLANKASASKPGRKGRLHNLHSSSSSVSGTRVAKSARSTSRIAKPAIRNKNSIKKKAKQDLVSAAASSEKYTEATETNPTTSQFICKRCQCSLQSENVQCNQAPASSQYTKQTAEQTEANSGTIAAVTAKDNSRSRDKGEFSQSSKSSLGEYSSSTTSISDESNLSRSSCSNRPHMSKDIRWEAIRHVRRQCGALGLGNFNLLKKLGCGDIGTVYLAELIGTTCLFAIKVMDNEFLARRKKMPRAQTEREILRMLDHPFLPTLFAQFTSDNLSCLVMEYCPGGDLHVLRQRQPGRHFIEPAARFYVAEVLLALEYLHMLGVVYRDLKPENILVREDGHIMLTDFDLSLRCVVSPTLLKSSHAPEPPKVSGTGPCTESTCAQPFCIEPSCRVPCFSPRFLPPNAKTGKLKADPSGSSKSLPQLVAEPTDARSNSFVGTHEYLAPEIIKGEGHGAAVDWWTFGIFLYELLYGRTPFKGSGNEETLANVVLQSLKFPDSPMVSFQAQDLIRGLLVKEPENRLGTEKGAAEIKQHPFFEGLNWALIRCAIPPELPDCYDFGVQYTEPQESGSKYLECKAMGEQLEFELF</sequence>
<protein>
    <recommendedName>
        <fullName evidence="2">non-specific serine/threonine protein kinase</fullName>
        <ecNumber evidence="2">2.7.11.1</ecNumber>
    </recommendedName>
</protein>
<proteinExistence type="inferred from homology"/>
<evidence type="ECO:0000256" key="4">
    <source>
        <dbReference type="ARBA" id="ARBA00022679"/>
    </source>
</evidence>
<name>A0A218XI47_PUNGR</name>
<evidence type="ECO:0000256" key="8">
    <source>
        <dbReference type="ARBA" id="ARBA00047899"/>
    </source>
</evidence>
<evidence type="ECO:0000256" key="9">
    <source>
        <dbReference type="ARBA" id="ARBA00048679"/>
    </source>
</evidence>
<dbReference type="EC" id="2.7.11.1" evidence="2"/>
<evidence type="ECO:0000256" key="1">
    <source>
        <dbReference type="ARBA" id="ARBA00009903"/>
    </source>
</evidence>
<feature type="compositionally biased region" description="Low complexity" evidence="10">
    <location>
        <begin position="473"/>
        <end position="497"/>
    </location>
</feature>
<dbReference type="AlphaFoldDB" id="A0A218XI47"/>
<feature type="compositionally biased region" description="Low complexity" evidence="10">
    <location>
        <begin position="221"/>
        <end position="230"/>
    </location>
</feature>
<dbReference type="PROSITE" id="PS00108">
    <property type="entry name" value="PROTEIN_KINASE_ST"/>
    <property type="match status" value="1"/>
</dbReference>
<dbReference type="Gene3D" id="1.10.510.10">
    <property type="entry name" value="Transferase(Phosphotransferase) domain 1"/>
    <property type="match status" value="2"/>
</dbReference>
<keyword evidence="7" id="KW-0067">ATP-binding</keyword>
<evidence type="ECO:0000256" key="7">
    <source>
        <dbReference type="ARBA" id="ARBA00022840"/>
    </source>
</evidence>
<feature type="compositionally biased region" description="Polar residues" evidence="10">
    <location>
        <begin position="442"/>
        <end position="454"/>
    </location>
</feature>
<dbReference type="EMBL" id="MTKT01001322">
    <property type="protein sequence ID" value="OWM84594.1"/>
    <property type="molecule type" value="Genomic_DNA"/>
</dbReference>
<dbReference type="CDD" id="cd05574">
    <property type="entry name" value="STKc_phototropin_like"/>
    <property type="match status" value="1"/>
</dbReference>
<dbReference type="OrthoDB" id="432483at2759"/>
<reference evidence="13" key="1">
    <citation type="journal article" date="2017" name="Plant J.">
        <title>The pomegranate (Punica granatum L.) genome and the genomics of punicalagin biosynthesis.</title>
        <authorList>
            <person name="Qin G."/>
            <person name="Xu C."/>
            <person name="Ming R."/>
            <person name="Tang H."/>
            <person name="Guyot R."/>
            <person name="Kramer E.M."/>
            <person name="Hu Y."/>
            <person name="Yi X."/>
            <person name="Qi Y."/>
            <person name="Xu X."/>
            <person name="Gao Z."/>
            <person name="Pan H."/>
            <person name="Jian J."/>
            <person name="Tian Y."/>
            <person name="Yue Z."/>
            <person name="Xu Y."/>
        </authorList>
    </citation>
    <scope>NUCLEOTIDE SEQUENCE [LARGE SCALE GENOMIC DNA]</scope>
    <source>
        <strain evidence="13">cv. Dabenzi</strain>
    </source>
</reference>
<dbReference type="FunFam" id="1.10.510.10:FF:000020">
    <property type="entry name" value="serine/threonine-protein kinase D6PK-like"/>
    <property type="match status" value="1"/>
</dbReference>
<feature type="region of interest" description="Disordered" evidence="10">
    <location>
        <begin position="331"/>
        <end position="390"/>
    </location>
</feature>
<accession>A0A218XI47</accession>
<dbReference type="InterPro" id="IPR011009">
    <property type="entry name" value="Kinase-like_dom_sf"/>
</dbReference>
<evidence type="ECO:0000256" key="3">
    <source>
        <dbReference type="ARBA" id="ARBA00022527"/>
    </source>
</evidence>
<gene>
    <name evidence="15" type="primary">LOC116210763</name>
    <name evidence="12" type="ORF">CDL15_Pgr014164</name>
</gene>
<reference evidence="14" key="3">
    <citation type="journal article" date="2020" name="Plant Biotechnol. J.">
        <title>The pomegranate (Punica granatum L.) draft genome dissects genetic divergence between soft- and hard-seeded cultivars.</title>
        <authorList>
            <person name="Luo X."/>
            <person name="Li H."/>
            <person name="Wu Z."/>
            <person name="Yao W."/>
            <person name="Zhao P."/>
            <person name="Cao D."/>
            <person name="Yu H."/>
            <person name="Li K."/>
            <person name="Poudel K."/>
            <person name="Zhao D."/>
            <person name="Zhang F."/>
            <person name="Xia X."/>
            <person name="Chen L."/>
            <person name="Wang Q."/>
            <person name="Jing D."/>
            <person name="Cao S."/>
        </authorList>
    </citation>
    <scope>NUCLEOTIDE SEQUENCE [LARGE SCALE GENOMIC DNA]</scope>
</reference>
<feature type="region of interest" description="Disordered" evidence="10">
    <location>
        <begin position="217"/>
        <end position="252"/>
    </location>
</feature>
<dbReference type="RefSeq" id="XP_031400666.1">
    <property type="nucleotide sequence ID" value="XM_031544806.1"/>
</dbReference>
<evidence type="ECO:0000259" key="11">
    <source>
        <dbReference type="PROSITE" id="PS50011"/>
    </source>
</evidence>
<dbReference type="GO" id="GO:0005524">
    <property type="term" value="F:ATP binding"/>
    <property type="evidence" value="ECO:0007669"/>
    <property type="project" value="UniProtKB-KW"/>
</dbReference>
<dbReference type="FunFam" id="1.10.510.10:FF:000028">
    <property type="entry name" value="serine/threonine-protein kinase D6PK-like"/>
    <property type="match status" value="1"/>
</dbReference>
<reference evidence="12" key="2">
    <citation type="submission" date="2017-06" db="EMBL/GenBank/DDBJ databases">
        <title>The pomegranate genome and the genomics of punicalagin biosynthesis.</title>
        <authorList>
            <person name="Xu C."/>
        </authorList>
    </citation>
    <scope>NUCLEOTIDE SEQUENCE [LARGE SCALE GENOMIC DNA]</scope>
    <source>
        <tissue evidence="12">Fresh leaf</tissue>
    </source>
</reference>
<evidence type="ECO:0000256" key="5">
    <source>
        <dbReference type="ARBA" id="ARBA00022741"/>
    </source>
</evidence>
<organism evidence="12 13">
    <name type="scientific">Punica granatum</name>
    <name type="common">Pomegranate</name>
    <dbReference type="NCBI Taxonomy" id="22663"/>
    <lineage>
        <taxon>Eukaryota</taxon>
        <taxon>Viridiplantae</taxon>
        <taxon>Streptophyta</taxon>
        <taxon>Embryophyta</taxon>
        <taxon>Tracheophyta</taxon>
        <taxon>Spermatophyta</taxon>
        <taxon>Magnoliopsida</taxon>
        <taxon>eudicotyledons</taxon>
        <taxon>Gunneridae</taxon>
        <taxon>Pentapetalae</taxon>
        <taxon>rosids</taxon>
        <taxon>malvids</taxon>
        <taxon>Myrtales</taxon>
        <taxon>Lythraceae</taxon>
        <taxon>Punica</taxon>
    </lineage>
</organism>
<evidence type="ECO:0000313" key="15">
    <source>
        <dbReference type="RefSeq" id="XP_031400666.1"/>
    </source>
</evidence>
<feature type="compositionally biased region" description="Basic and acidic residues" evidence="10">
    <location>
        <begin position="231"/>
        <end position="243"/>
    </location>
</feature>
<feature type="domain" description="Protein kinase" evidence="11">
    <location>
        <begin position="531"/>
        <end position="865"/>
    </location>
</feature>
<evidence type="ECO:0000313" key="13">
    <source>
        <dbReference type="Proteomes" id="UP000197138"/>
    </source>
</evidence>
<dbReference type="Gene3D" id="3.30.200.20">
    <property type="entry name" value="Phosphorylase Kinase, domain 1"/>
    <property type="match status" value="1"/>
</dbReference>
<comment type="similarity">
    <text evidence="1">Belongs to the protein kinase superfamily. AGC Ser/Thr protein kinase family.</text>
</comment>
<keyword evidence="14" id="KW-1185">Reference proteome</keyword>
<dbReference type="Proteomes" id="UP000515151">
    <property type="component" value="Chromosome 6"/>
</dbReference>
<dbReference type="InterPro" id="IPR008271">
    <property type="entry name" value="Ser/Thr_kinase_AS"/>
</dbReference>
<dbReference type="GeneID" id="116210763"/>
<dbReference type="Proteomes" id="UP000197138">
    <property type="component" value="Unassembled WGS sequence"/>
</dbReference>
<dbReference type="PROSITE" id="PS50011">
    <property type="entry name" value="PROTEIN_KINASE_DOM"/>
    <property type="match status" value="1"/>
</dbReference>
<comment type="catalytic activity">
    <reaction evidence="9">
        <text>L-seryl-[protein] + ATP = O-phospho-L-seryl-[protein] + ADP + H(+)</text>
        <dbReference type="Rhea" id="RHEA:17989"/>
        <dbReference type="Rhea" id="RHEA-COMP:9863"/>
        <dbReference type="Rhea" id="RHEA-COMP:11604"/>
        <dbReference type="ChEBI" id="CHEBI:15378"/>
        <dbReference type="ChEBI" id="CHEBI:29999"/>
        <dbReference type="ChEBI" id="CHEBI:30616"/>
        <dbReference type="ChEBI" id="CHEBI:83421"/>
        <dbReference type="ChEBI" id="CHEBI:456216"/>
        <dbReference type="EC" id="2.7.11.1"/>
    </reaction>
</comment>
<evidence type="ECO:0000313" key="12">
    <source>
        <dbReference type="EMBL" id="OWM84594.1"/>
    </source>
</evidence>
<evidence type="ECO:0000313" key="14">
    <source>
        <dbReference type="Proteomes" id="UP000515151"/>
    </source>
</evidence>
<dbReference type="PANTHER" id="PTHR45637">
    <property type="entry name" value="FLIPPASE KINASE 1-RELATED"/>
    <property type="match status" value="1"/>
</dbReference>
<dbReference type="Pfam" id="PF00069">
    <property type="entry name" value="Pkinase"/>
    <property type="match status" value="2"/>
</dbReference>